<organism evidence="7 8">
    <name type="scientific">Caldimicrobium thiodismutans</name>
    <dbReference type="NCBI Taxonomy" id="1653476"/>
    <lineage>
        <taxon>Bacteria</taxon>
        <taxon>Pseudomonadati</taxon>
        <taxon>Thermodesulfobacteriota</taxon>
        <taxon>Thermodesulfobacteria</taxon>
        <taxon>Thermodesulfobacteriales</taxon>
        <taxon>Thermodesulfobacteriaceae</taxon>
        <taxon>Caldimicrobium</taxon>
    </lineage>
</organism>
<dbReference type="Pfam" id="PF00990">
    <property type="entry name" value="GGDEF"/>
    <property type="match status" value="1"/>
</dbReference>
<proteinExistence type="predicted"/>
<name>A0A2N7PIM2_9BACT</name>
<evidence type="ECO:0000256" key="1">
    <source>
        <dbReference type="ARBA" id="ARBA00012528"/>
    </source>
</evidence>
<evidence type="ECO:0000256" key="2">
    <source>
        <dbReference type="ARBA" id="ARBA00034247"/>
    </source>
</evidence>
<evidence type="ECO:0000313" key="7">
    <source>
        <dbReference type="EMBL" id="PMP61420.1"/>
    </source>
</evidence>
<dbReference type="InterPro" id="IPR011006">
    <property type="entry name" value="CheY-like_superfamily"/>
</dbReference>
<dbReference type="SMART" id="SM00267">
    <property type="entry name" value="GGDEF"/>
    <property type="match status" value="1"/>
</dbReference>
<dbReference type="InterPro" id="IPR000160">
    <property type="entry name" value="GGDEF_dom"/>
</dbReference>
<dbReference type="Proteomes" id="UP000235731">
    <property type="component" value="Unassembled WGS sequence"/>
</dbReference>
<feature type="region of interest" description="Disordered" evidence="4">
    <location>
        <begin position="306"/>
        <end position="328"/>
    </location>
</feature>
<dbReference type="SUPFAM" id="SSF52172">
    <property type="entry name" value="CheY-like"/>
    <property type="match status" value="1"/>
</dbReference>
<accession>A0A2N7PIM2</accession>
<dbReference type="Gene3D" id="3.30.70.270">
    <property type="match status" value="1"/>
</dbReference>
<reference evidence="7 8" key="1">
    <citation type="submission" date="2018-01" db="EMBL/GenBank/DDBJ databases">
        <title>Metagenomic assembled genomes from two thermal pools in the Uzon Caldera, Kamchatka, Russia.</title>
        <authorList>
            <person name="Wilkins L."/>
            <person name="Ettinger C."/>
        </authorList>
    </citation>
    <scope>NUCLEOTIDE SEQUENCE [LARGE SCALE GENOMIC DNA]</scope>
    <source>
        <strain evidence="7">ZAV-15</strain>
    </source>
</reference>
<evidence type="ECO:0000313" key="8">
    <source>
        <dbReference type="Proteomes" id="UP000235731"/>
    </source>
</evidence>
<dbReference type="AlphaFoldDB" id="A0A2N7PIM2"/>
<dbReference type="NCBIfam" id="TIGR00254">
    <property type="entry name" value="GGDEF"/>
    <property type="match status" value="1"/>
</dbReference>
<dbReference type="InterPro" id="IPR043128">
    <property type="entry name" value="Rev_trsase/Diguanyl_cyclase"/>
</dbReference>
<dbReference type="GO" id="GO:0043709">
    <property type="term" value="P:cell adhesion involved in single-species biofilm formation"/>
    <property type="evidence" value="ECO:0007669"/>
    <property type="project" value="TreeGrafter"/>
</dbReference>
<dbReference type="SUPFAM" id="SSF55073">
    <property type="entry name" value="Nucleotide cyclase"/>
    <property type="match status" value="1"/>
</dbReference>
<comment type="catalytic activity">
    <reaction evidence="2">
        <text>2 GTP = 3',3'-c-di-GMP + 2 diphosphate</text>
        <dbReference type="Rhea" id="RHEA:24898"/>
        <dbReference type="ChEBI" id="CHEBI:33019"/>
        <dbReference type="ChEBI" id="CHEBI:37565"/>
        <dbReference type="ChEBI" id="CHEBI:58805"/>
        <dbReference type="EC" id="2.7.7.65"/>
    </reaction>
</comment>
<evidence type="ECO:0000256" key="4">
    <source>
        <dbReference type="SAM" id="MobiDB-lite"/>
    </source>
</evidence>
<feature type="domain" description="GGDEF" evidence="6">
    <location>
        <begin position="176"/>
        <end position="307"/>
    </location>
</feature>
<dbReference type="PROSITE" id="PS50110">
    <property type="entry name" value="RESPONSE_REGULATORY"/>
    <property type="match status" value="1"/>
</dbReference>
<dbReference type="InterPro" id="IPR029787">
    <property type="entry name" value="Nucleotide_cyclase"/>
</dbReference>
<dbReference type="InterPro" id="IPR001789">
    <property type="entry name" value="Sig_transdc_resp-reg_receiver"/>
</dbReference>
<sequence>MNLKDWLYKLKKEFQEEINILLYEPDPFIFELLRDFLREYDFKIESGPNLKDILKKIGYKNFQILIMAIEEDKEAEDKIISEVKKLNKDILIYCMVDIHKDIDISELFMKGADEVIFKPFSLGEFKARLLRLLKEYYFSKKIEKYVVEDALTGVFNRRYFEIALKEEVYRALRQGYPLSLLMIDLDKFKWYNDHYGHYAGDRVLIGVGETLCSSTRAGVDKVCRYGGDEFVVILPHTDWKGALRVVERIFKNWEALGFEPVTLSVGVAELINKGSLDKSISDLIKRADEAMYKAKKREGNTFEVDEESLKLSSGEGVPEGDLSFQALQ</sequence>
<feature type="domain" description="Response regulatory" evidence="5">
    <location>
        <begin position="19"/>
        <end position="133"/>
    </location>
</feature>
<dbReference type="FunFam" id="3.30.70.270:FF:000001">
    <property type="entry name" value="Diguanylate cyclase domain protein"/>
    <property type="match status" value="1"/>
</dbReference>
<dbReference type="InterPro" id="IPR050469">
    <property type="entry name" value="Diguanylate_Cyclase"/>
</dbReference>
<comment type="caution">
    <text evidence="3">Lacks conserved residue(s) required for the propagation of feature annotation.</text>
</comment>
<dbReference type="EMBL" id="PNIE01000084">
    <property type="protein sequence ID" value="PMP61420.1"/>
    <property type="molecule type" value="Genomic_DNA"/>
</dbReference>
<dbReference type="PROSITE" id="PS50887">
    <property type="entry name" value="GGDEF"/>
    <property type="match status" value="1"/>
</dbReference>
<dbReference type="GO" id="GO:0000160">
    <property type="term" value="P:phosphorelay signal transduction system"/>
    <property type="evidence" value="ECO:0007669"/>
    <property type="project" value="InterPro"/>
</dbReference>
<evidence type="ECO:0000256" key="3">
    <source>
        <dbReference type="PROSITE-ProRule" id="PRU00169"/>
    </source>
</evidence>
<dbReference type="PANTHER" id="PTHR45138:SF9">
    <property type="entry name" value="DIGUANYLATE CYCLASE DGCM-RELATED"/>
    <property type="match status" value="1"/>
</dbReference>
<dbReference type="GO" id="GO:0005886">
    <property type="term" value="C:plasma membrane"/>
    <property type="evidence" value="ECO:0007669"/>
    <property type="project" value="TreeGrafter"/>
</dbReference>
<evidence type="ECO:0000259" key="6">
    <source>
        <dbReference type="PROSITE" id="PS50887"/>
    </source>
</evidence>
<dbReference type="EC" id="2.7.7.65" evidence="1"/>
<evidence type="ECO:0000259" key="5">
    <source>
        <dbReference type="PROSITE" id="PS50110"/>
    </source>
</evidence>
<dbReference type="PANTHER" id="PTHR45138">
    <property type="entry name" value="REGULATORY COMPONENTS OF SENSORY TRANSDUCTION SYSTEM"/>
    <property type="match status" value="1"/>
</dbReference>
<dbReference type="GO" id="GO:0006813">
    <property type="term" value="P:potassium ion transport"/>
    <property type="evidence" value="ECO:0007669"/>
    <property type="project" value="InterPro"/>
</dbReference>
<dbReference type="Gene3D" id="3.40.50.2300">
    <property type="match status" value="1"/>
</dbReference>
<dbReference type="GO" id="GO:1902201">
    <property type="term" value="P:negative regulation of bacterial-type flagellum-dependent cell motility"/>
    <property type="evidence" value="ECO:0007669"/>
    <property type="project" value="TreeGrafter"/>
</dbReference>
<comment type="caution">
    <text evidence="7">The sequence shown here is derived from an EMBL/GenBank/DDBJ whole genome shotgun (WGS) entry which is preliminary data.</text>
</comment>
<dbReference type="GO" id="GO:0052621">
    <property type="term" value="F:diguanylate cyclase activity"/>
    <property type="evidence" value="ECO:0007669"/>
    <property type="project" value="UniProtKB-EC"/>
</dbReference>
<protein>
    <recommendedName>
        <fullName evidence="1">diguanylate cyclase</fullName>
        <ecNumber evidence="1">2.7.7.65</ecNumber>
    </recommendedName>
</protein>
<dbReference type="Pfam" id="PF00072">
    <property type="entry name" value="Response_reg"/>
    <property type="match status" value="1"/>
</dbReference>
<dbReference type="CDD" id="cd01949">
    <property type="entry name" value="GGDEF"/>
    <property type="match status" value="1"/>
</dbReference>
<gene>
    <name evidence="7" type="ORF">C0197_05730</name>
</gene>